<feature type="domain" description="Glycosyltransferase subfamily 4-like N-terminal" evidence="3">
    <location>
        <begin position="60"/>
        <end position="182"/>
    </location>
</feature>
<proteinExistence type="predicted"/>
<comment type="caution">
    <text evidence="4">The sequence shown here is derived from an EMBL/GenBank/DDBJ whole genome shotgun (WGS) entry which is preliminary data.</text>
</comment>
<feature type="domain" description="Glycosyl transferase family 1" evidence="2">
    <location>
        <begin position="198"/>
        <end position="356"/>
    </location>
</feature>
<keyword evidence="1" id="KW-0472">Membrane</keyword>
<sequence length="378" mass="41729">MSHKSIAIFTWGLDGGAFTNLPVALTKGFWNLGVKDLYILYLSKGPAEDITFPEGVKLVSLGVERSMASPIALSRFLKTAKPDVLIAMPTIISIPAIMGWLLAQQRQTKFVIYQGDTLTSDIAIDHKHNLRMQIMPWLARLLYPTANGLTTVSQGVLDILKQDHIPIPRNRVAVIPNPVDVENFLVRSQAEEPEHPWLRHKDSPVIVSLGRLGKRKNYPMLLQAVAKVRSHLKVKLIIFGEGPERKNLQELIAKLGLQEDVSLPGHVANPWSHIAKADVFVMSSLDEAFCLALVEAMACGVPVISTDAIGGGPRSILEDGKYGNLVPTDDVQALADAIHKVLTSQSWRSHLIDVSKQRCQAFEPEAVAKQWLSFLQQV</sequence>
<keyword evidence="1" id="KW-0812">Transmembrane</keyword>
<reference evidence="4 5" key="1">
    <citation type="submission" date="2018-06" db="EMBL/GenBank/DDBJ databases">
        <title>Comparative genomics of Brasilonema spp. strains.</title>
        <authorList>
            <person name="Alvarenga D.O."/>
            <person name="Fiore M.F."/>
            <person name="Varani A.M."/>
        </authorList>
    </citation>
    <scope>NUCLEOTIDE SEQUENCE [LARGE SCALE GENOMIC DNA]</scope>
    <source>
        <strain evidence="4 5">SPC951</strain>
    </source>
</reference>
<dbReference type="Pfam" id="PF00534">
    <property type="entry name" value="Glycos_transf_1"/>
    <property type="match status" value="1"/>
</dbReference>
<dbReference type="CDD" id="cd03811">
    <property type="entry name" value="GT4_GT28_WabH-like"/>
    <property type="match status" value="1"/>
</dbReference>
<evidence type="ECO:0000259" key="3">
    <source>
        <dbReference type="Pfam" id="PF13439"/>
    </source>
</evidence>
<gene>
    <name evidence="4" type="ORF">DP116_11345</name>
</gene>
<organism evidence="4 5">
    <name type="scientific">Brasilonema bromeliae SPC951</name>
    <dbReference type="NCBI Taxonomy" id="385972"/>
    <lineage>
        <taxon>Bacteria</taxon>
        <taxon>Bacillati</taxon>
        <taxon>Cyanobacteriota</taxon>
        <taxon>Cyanophyceae</taxon>
        <taxon>Nostocales</taxon>
        <taxon>Scytonemataceae</taxon>
        <taxon>Brasilonema</taxon>
        <taxon>Bromeliae group (in: Brasilonema)</taxon>
    </lineage>
</organism>
<dbReference type="SUPFAM" id="SSF53756">
    <property type="entry name" value="UDP-Glycosyltransferase/glycogen phosphorylase"/>
    <property type="match status" value="1"/>
</dbReference>
<evidence type="ECO:0000313" key="4">
    <source>
        <dbReference type="EMBL" id="NMG20021.1"/>
    </source>
</evidence>
<protein>
    <submittedName>
        <fullName evidence="4">Glycosyltransferase</fullName>
    </submittedName>
</protein>
<dbReference type="InterPro" id="IPR050194">
    <property type="entry name" value="Glycosyltransferase_grp1"/>
</dbReference>
<dbReference type="Pfam" id="PF13439">
    <property type="entry name" value="Glyco_transf_4"/>
    <property type="match status" value="1"/>
</dbReference>
<dbReference type="PANTHER" id="PTHR45947:SF3">
    <property type="entry name" value="SULFOQUINOVOSYL TRANSFERASE SQD2"/>
    <property type="match status" value="1"/>
</dbReference>
<dbReference type="PANTHER" id="PTHR45947">
    <property type="entry name" value="SULFOQUINOVOSYL TRANSFERASE SQD2"/>
    <property type="match status" value="1"/>
</dbReference>
<dbReference type="Proteomes" id="UP000718564">
    <property type="component" value="Unassembled WGS sequence"/>
</dbReference>
<keyword evidence="5" id="KW-1185">Reference proteome</keyword>
<dbReference type="EMBL" id="QMEB01000071">
    <property type="protein sequence ID" value="NMG20021.1"/>
    <property type="molecule type" value="Genomic_DNA"/>
</dbReference>
<dbReference type="Gene3D" id="3.40.50.2000">
    <property type="entry name" value="Glycogen Phosphorylase B"/>
    <property type="match status" value="2"/>
</dbReference>
<keyword evidence="1" id="KW-1133">Transmembrane helix</keyword>
<feature type="transmembrane region" description="Helical" evidence="1">
    <location>
        <begin position="84"/>
        <end position="103"/>
    </location>
</feature>
<dbReference type="InterPro" id="IPR028098">
    <property type="entry name" value="Glyco_trans_4-like_N"/>
</dbReference>
<name>A0ABX1P7U7_9CYAN</name>
<evidence type="ECO:0000313" key="5">
    <source>
        <dbReference type="Proteomes" id="UP000718564"/>
    </source>
</evidence>
<evidence type="ECO:0000259" key="2">
    <source>
        <dbReference type="Pfam" id="PF00534"/>
    </source>
</evidence>
<accession>A0ABX1P7U7</accession>
<evidence type="ECO:0000256" key="1">
    <source>
        <dbReference type="SAM" id="Phobius"/>
    </source>
</evidence>
<dbReference type="InterPro" id="IPR001296">
    <property type="entry name" value="Glyco_trans_1"/>
</dbReference>
<dbReference type="RefSeq" id="WP_169155285.1">
    <property type="nucleotide sequence ID" value="NZ_CAWPJE010000048.1"/>
</dbReference>